<keyword evidence="2" id="KW-1185">Reference proteome</keyword>
<reference evidence="1 2" key="1">
    <citation type="submission" date="2019-11" db="EMBL/GenBank/DDBJ databases">
        <authorList>
            <person name="Cao P."/>
        </authorList>
    </citation>
    <scope>NUCLEOTIDE SEQUENCE [LARGE SCALE GENOMIC DNA]</scope>
    <source>
        <strain evidence="1 2">NEAU-AAG5</strain>
    </source>
</reference>
<evidence type="ECO:0000313" key="1">
    <source>
        <dbReference type="EMBL" id="MUN40791.1"/>
    </source>
</evidence>
<name>A0A7K1L8N1_9ACTN</name>
<comment type="caution">
    <text evidence="1">The sequence shown here is derived from an EMBL/GenBank/DDBJ whole genome shotgun (WGS) entry which is preliminary data.</text>
</comment>
<gene>
    <name evidence="1" type="ORF">GNZ18_29920</name>
</gene>
<dbReference type="AlphaFoldDB" id="A0A7K1L8N1"/>
<organism evidence="1 2">
    <name type="scientific">Actinomadura litoris</name>
    <dbReference type="NCBI Taxonomy" id="2678616"/>
    <lineage>
        <taxon>Bacteria</taxon>
        <taxon>Bacillati</taxon>
        <taxon>Actinomycetota</taxon>
        <taxon>Actinomycetes</taxon>
        <taxon>Streptosporangiales</taxon>
        <taxon>Thermomonosporaceae</taxon>
        <taxon>Actinomadura</taxon>
    </lineage>
</organism>
<dbReference type="EMBL" id="WOFH01000012">
    <property type="protein sequence ID" value="MUN40791.1"/>
    <property type="molecule type" value="Genomic_DNA"/>
</dbReference>
<dbReference type="RefSeq" id="WP_156219969.1">
    <property type="nucleotide sequence ID" value="NZ_WOFH01000012.1"/>
</dbReference>
<proteinExistence type="predicted"/>
<sequence>MSRELVVLSQEEPDLDALPALVASSGIQGLDVGGPYIFDSHDRLLLRVQDATLITVPGEVERLLSAPAREPVWWVELHAAASPPEAFHLARHCARELATRHNGTVWGQ</sequence>
<accession>A0A7K1L8N1</accession>
<evidence type="ECO:0000313" key="2">
    <source>
        <dbReference type="Proteomes" id="UP000432015"/>
    </source>
</evidence>
<protein>
    <submittedName>
        <fullName evidence="1">Uncharacterized protein</fullName>
    </submittedName>
</protein>
<dbReference type="Proteomes" id="UP000432015">
    <property type="component" value="Unassembled WGS sequence"/>
</dbReference>